<keyword evidence="3" id="KW-1185">Reference proteome</keyword>
<evidence type="ECO:0000313" key="2">
    <source>
        <dbReference type="EMBL" id="OCF55175.1"/>
    </source>
</evidence>
<dbReference type="AlphaFoldDB" id="A0A1B9II21"/>
<name>A0A1B9II21_9TREE</name>
<dbReference type="Proteomes" id="UP000092583">
    <property type="component" value="Unassembled WGS sequence"/>
</dbReference>
<feature type="compositionally biased region" description="Polar residues" evidence="1">
    <location>
        <begin position="1"/>
        <end position="18"/>
    </location>
</feature>
<proteinExistence type="predicted"/>
<sequence>MSDNKSIQASADTASSCKDQWKPQLRLDDGSVVDLHNIDEGLLSALQSRKKDGPITMKELVTLSMSMGDPTCLDCGEELTSDGIVVVTIPKGTSQDGQSR</sequence>
<accession>A0A1B9II21</accession>
<feature type="region of interest" description="Disordered" evidence="1">
    <location>
        <begin position="1"/>
        <end position="21"/>
    </location>
</feature>
<gene>
    <name evidence="2" type="ORF">L486_07288</name>
</gene>
<reference evidence="2 3" key="1">
    <citation type="submission" date="2013-07" db="EMBL/GenBank/DDBJ databases">
        <title>The Genome Sequence of Kwoniella mangroviensis CBS10435.</title>
        <authorList>
            <consortium name="The Broad Institute Genome Sequencing Platform"/>
            <person name="Cuomo C."/>
            <person name="Litvintseva A."/>
            <person name="Chen Y."/>
            <person name="Heitman J."/>
            <person name="Sun S."/>
            <person name="Springer D."/>
            <person name="Dromer F."/>
            <person name="Young S.K."/>
            <person name="Zeng Q."/>
            <person name="Gargeya S."/>
            <person name="Fitzgerald M."/>
            <person name="Abouelleil A."/>
            <person name="Alvarado L."/>
            <person name="Berlin A.M."/>
            <person name="Chapman S.B."/>
            <person name="Dewar J."/>
            <person name="Goldberg J."/>
            <person name="Griggs A."/>
            <person name="Gujja S."/>
            <person name="Hansen M."/>
            <person name="Howarth C."/>
            <person name="Imamovic A."/>
            <person name="Larimer J."/>
            <person name="McCowan C."/>
            <person name="Murphy C."/>
            <person name="Pearson M."/>
            <person name="Priest M."/>
            <person name="Roberts A."/>
            <person name="Saif S."/>
            <person name="Shea T."/>
            <person name="Sykes S."/>
            <person name="Wortman J."/>
            <person name="Nusbaum C."/>
            <person name="Birren B."/>
        </authorList>
    </citation>
    <scope>NUCLEOTIDE SEQUENCE [LARGE SCALE GENOMIC DNA]</scope>
    <source>
        <strain evidence="2 3">CBS 10435</strain>
    </source>
</reference>
<protein>
    <submittedName>
        <fullName evidence="2">Uncharacterized protein</fullName>
    </submittedName>
</protein>
<reference evidence="3" key="2">
    <citation type="submission" date="2013-12" db="EMBL/GenBank/DDBJ databases">
        <title>Evolution of pathogenesis and genome organization in the Tremellales.</title>
        <authorList>
            <person name="Cuomo C."/>
            <person name="Litvintseva A."/>
            <person name="Heitman J."/>
            <person name="Chen Y."/>
            <person name="Sun S."/>
            <person name="Springer D."/>
            <person name="Dromer F."/>
            <person name="Young S."/>
            <person name="Zeng Q."/>
            <person name="Chapman S."/>
            <person name="Gujja S."/>
            <person name="Saif S."/>
            <person name="Birren B."/>
        </authorList>
    </citation>
    <scope>NUCLEOTIDE SEQUENCE [LARGE SCALE GENOMIC DNA]</scope>
    <source>
        <strain evidence="3">CBS 10435</strain>
    </source>
</reference>
<organism evidence="2 3">
    <name type="scientific">Kwoniella mangroviensis CBS 10435</name>
    <dbReference type="NCBI Taxonomy" id="1331196"/>
    <lineage>
        <taxon>Eukaryota</taxon>
        <taxon>Fungi</taxon>
        <taxon>Dikarya</taxon>
        <taxon>Basidiomycota</taxon>
        <taxon>Agaricomycotina</taxon>
        <taxon>Tremellomycetes</taxon>
        <taxon>Tremellales</taxon>
        <taxon>Cryptococcaceae</taxon>
        <taxon>Kwoniella</taxon>
    </lineage>
</organism>
<evidence type="ECO:0000313" key="3">
    <source>
        <dbReference type="Proteomes" id="UP000092583"/>
    </source>
</evidence>
<dbReference type="EMBL" id="KI669467">
    <property type="protein sequence ID" value="OCF55175.1"/>
    <property type="molecule type" value="Genomic_DNA"/>
</dbReference>
<evidence type="ECO:0000256" key="1">
    <source>
        <dbReference type="SAM" id="MobiDB-lite"/>
    </source>
</evidence>